<evidence type="ECO:0000256" key="13">
    <source>
        <dbReference type="ARBA" id="ARBA00023157"/>
    </source>
</evidence>
<evidence type="ECO:0000256" key="14">
    <source>
        <dbReference type="ARBA" id="ARBA00023180"/>
    </source>
</evidence>
<keyword evidence="11" id="KW-0560">Oxidoreductase</keyword>
<feature type="disulfide bond" description="Redox-active" evidence="18">
    <location>
        <begin position="88"/>
        <end position="93"/>
    </location>
</feature>
<reference evidence="19" key="1">
    <citation type="submission" date="2020-04" db="EMBL/GenBank/DDBJ databases">
        <authorList>
            <person name="Alioto T."/>
            <person name="Alioto T."/>
            <person name="Gomez Garrido J."/>
        </authorList>
    </citation>
    <scope>NUCLEOTIDE SEQUENCE</scope>
    <source>
        <strain evidence="19">A484AB</strain>
    </source>
</reference>
<evidence type="ECO:0000256" key="17">
    <source>
        <dbReference type="PIRSR" id="PIRSR017205-2"/>
    </source>
</evidence>
<evidence type="ECO:0000256" key="6">
    <source>
        <dbReference type="ARBA" id="ARBA00022630"/>
    </source>
</evidence>
<dbReference type="GO" id="GO:0015035">
    <property type="term" value="F:protein-disulfide reductase activity"/>
    <property type="evidence" value="ECO:0007669"/>
    <property type="project" value="InterPro"/>
</dbReference>
<feature type="binding site" evidence="17">
    <location>
        <position position="211"/>
    </location>
    <ligand>
        <name>FAD</name>
        <dbReference type="ChEBI" id="CHEBI:57692"/>
    </ligand>
</feature>
<evidence type="ECO:0000256" key="1">
    <source>
        <dbReference type="ARBA" id="ARBA00001974"/>
    </source>
</evidence>
<keyword evidence="13 18" id="KW-1015">Disulfide bond</keyword>
<dbReference type="InterPro" id="IPR037192">
    <property type="entry name" value="ERO1-like_sf"/>
</dbReference>
<sequence>MARFLYSTVLIVSVFPLHTTSNYGPSDDQCFCQLSGKVEDCCCDVEAVHNLNKEVYPKILEIVKQNYFKFFKVNLGRSCPFWPDDGTCSLKDCSVQTCKEDEVPEGVKGYHDPKKSYNHKPLKVQKENSKRQTVKEQPKKCKGDNSTLGDVNIHLSEEDKQAFETWQQYDDAENSFCQPEDELSADLKYVNLLLNPERFTNYKGDSANRVWYSIYQENCFKLPNPYTEKYEASSALNQLCLEKRVFYRVISGMHASINTHLSAQYLFKGNGFMKPEWRPNVEEFKKRFDPEKTKGQGPSWLKNIYFLYLLVWRAVIKAGPYWKQEGFFTGHKSEDGLVKKHIGDLLLQSRNCPSTFDETMMFTGDPVTSRGLKEEFRKKFRNITRIMDCVGCQKCRLWGKVQTQGIGTALKILFSSNQFAEDTVSPSFRLKRNEIVALFNALGRYSSSIHYVQMFRSLTRR</sequence>
<keyword evidence="7" id="KW-0732">Signal</keyword>
<proteinExistence type="inferred from homology"/>
<comment type="similarity">
    <text evidence="3">Belongs to the EROs family.</text>
</comment>
<keyword evidence="8" id="KW-0256">Endoplasmic reticulum</keyword>
<protein>
    <submittedName>
        <fullName evidence="19">ERO1 beta</fullName>
    </submittedName>
</protein>
<dbReference type="GO" id="GO:0071949">
    <property type="term" value="F:FAD binding"/>
    <property type="evidence" value="ECO:0007669"/>
    <property type="project" value="InterPro"/>
</dbReference>
<dbReference type="GO" id="GO:0005789">
    <property type="term" value="C:endoplasmic reticulum membrane"/>
    <property type="evidence" value="ECO:0007669"/>
    <property type="project" value="UniProtKB-SubCell"/>
</dbReference>
<keyword evidence="14" id="KW-0325">Glycoprotein</keyword>
<evidence type="ECO:0000313" key="19">
    <source>
        <dbReference type="EMBL" id="CAB4014999.1"/>
    </source>
</evidence>
<feature type="active site" evidence="16">
    <location>
        <position position="395"/>
    </location>
</feature>
<comment type="subunit">
    <text evidence="4">May function both as a monomer and a homodimer.</text>
</comment>
<evidence type="ECO:0000256" key="15">
    <source>
        <dbReference type="ARBA" id="ARBA00023284"/>
    </source>
</evidence>
<feature type="binding site" evidence="17">
    <location>
        <position position="287"/>
    </location>
    <ligand>
        <name>FAD</name>
        <dbReference type="ChEBI" id="CHEBI:57692"/>
    </ligand>
</feature>
<feature type="binding site" evidence="17">
    <location>
        <position position="251"/>
    </location>
    <ligand>
        <name>FAD</name>
        <dbReference type="ChEBI" id="CHEBI:57692"/>
    </ligand>
</feature>
<evidence type="ECO:0000256" key="2">
    <source>
        <dbReference type="ARBA" id="ARBA00004367"/>
    </source>
</evidence>
<keyword evidence="9 17" id="KW-0274">FAD</keyword>
<evidence type="ECO:0000256" key="9">
    <source>
        <dbReference type="ARBA" id="ARBA00022827"/>
    </source>
</evidence>
<dbReference type="SUPFAM" id="SSF110019">
    <property type="entry name" value="ERO1-like"/>
    <property type="match status" value="1"/>
</dbReference>
<dbReference type="PIRSF" id="PIRSF017205">
    <property type="entry name" value="ERO1"/>
    <property type="match status" value="1"/>
</dbReference>
<evidence type="ECO:0000256" key="3">
    <source>
        <dbReference type="ARBA" id="ARBA00008277"/>
    </source>
</evidence>
<keyword evidence="15" id="KW-0676">Redox-active center</keyword>
<organism evidence="19 20">
    <name type="scientific">Paramuricea clavata</name>
    <name type="common">Red gorgonian</name>
    <name type="synonym">Violescent sea-whip</name>
    <dbReference type="NCBI Taxonomy" id="317549"/>
    <lineage>
        <taxon>Eukaryota</taxon>
        <taxon>Metazoa</taxon>
        <taxon>Cnidaria</taxon>
        <taxon>Anthozoa</taxon>
        <taxon>Octocorallia</taxon>
        <taxon>Malacalcyonacea</taxon>
        <taxon>Plexauridae</taxon>
        <taxon>Paramuricea</taxon>
    </lineage>
</organism>
<keyword evidence="12" id="KW-0472">Membrane</keyword>
<comment type="cofactor">
    <cofactor evidence="1 17">
        <name>FAD</name>
        <dbReference type="ChEBI" id="CHEBI:57692"/>
    </cofactor>
</comment>
<keyword evidence="5" id="KW-0813">Transport</keyword>
<evidence type="ECO:0000256" key="4">
    <source>
        <dbReference type="ARBA" id="ARBA00011802"/>
    </source>
</evidence>
<comment type="caution">
    <text evidence="19">The sequence shown here is derived from an EMBL/GenBank/DDBJ whole genome shotgun (WGS) entry which is preliminary data.</text>
</comment>
<feature type="active site" description="Nucleophile" evidence="16">
    <location>
        <position position="392"/>
    </location>
</feature>
<evidence type="ECO:0000256" key="10">
    <source>
        <dbReference type="ARBA" id="ARBA00022982"/>
    </source>
</evidence>
<feature type="binding site" evidence="17">
    <location>
        <position position="198"/>
    </location>
    <ligand>
        <name>FAD</name>
        <dbReference type="ChEBI" id="CHEBI:57692"/>
    </ligand>
</feature>
<accession>A0A7D9ETP1</accession>
<dbReference type="OrthoDB" id="269384at2759"/>
<feature type="disulfide bond" description="Redox-active" evidence="18">
    <location>
        <begin position="392"/>
        <end position="395"/>
    </location>
</feature>
<evidence type="ECO:0000256" key="5">
    <source>
        <dbReference type="ARBA" id="ARBA00022448"/>
    </source>
</evidence>
<evidence type="ECO:0000256" key="11">
    <source>
        <dbReference type="ARBA" id="ARBA00023002"/>
    </source>
</evidence>
<evidence type="ECO:0000256" key="8">
    <source>
        <dbReference type="ARBA" id="ARBA00022824"/>
    </source>
</evidence>
<dbReference type="Proteomes" id="UP001152795">
    <property type="component" value="Unassembled WGS sequence"/>
</dbReference>
<dbReference type="PANTHER" id="PTHR12613">
    <property type="entry name" value="ERO1-RELATED"/>
    <property type="match status" value="1"/>
</dbReference>
<evidence type="ECO:0000256" key="18">
    <source>
        <dbReference type="PIRSR" id="PIRSR017205-3"/>
    </source>
</evidence>
<feature type="binding site" evidence="17">
    <location>
        <position position="200"/>
    </location>
    <ligand>
        <name>FAD</name>
        <dbReference type="ChEBI" id="CHEBI:57692"/>
    </ligand>
</feature>
<dbReference type="AlphaFoldDB" id="A0A7D9ETP1"/>
<keyword evidence="20" id="KW-1185">Reference proteome</keyword>
<keyword evidence="6" id="KW-0285">Flavoprotein</keyword>
<dbReference type="PANTHER" id="PTHR12613:SF0">
    <property type="entry name" value="ERO1-LIKE PROTEIN"/>
    <property type="match status" value="1"/>
</dbReference>
<dbReference type="EMBL" id="CACRXK020008535">
    <property type="protein sequence ID" value="CAB4014999.1"/>
    <property type="molecule type" value="Genomic_DNA"/>
</dbReference>
<dbReference type="InterPro" id="IPR007266">
    <property type="entry name" value="Ero1"/>
</dbReference>
<dbReference type="GO" id="GO:0034975">
    <property type="term" value="P:protein folding in endoplasmic reticulum"/>
    <property type="evidence" value="ECO:0007669"/>
    <property type="project" value="InterPro"/>
</dbReference>
<dbReference type="GO" id="GO:0016972">
    <property type="term" value="F:thiol oxidase activity"/>
    <property type="evidence" value="ECO:0007669"/>
    <property type="project" value="InterPro"/>
</dbReference>
<feature type="binding site" evidence="17">
    <location>
        <position position="254"/>
    </location>
    <ligand>
        <name>FAD</name>
        <dbReference type="ChEBI" id="CHEBI:57692"/>
    </ligand>
</feature>
<gene>
    <name evidence="19" type="ORF">PACLA_8A025991</name>
</gene>
<evidence type="ECO:0000256" key="16">
    <source>
        <dbReference type="PIRSR" id="PIRSR017205-1"/>
    </source>
</evidence>
<comment type="subcellular location">
    <subcellularLocation>
        <location evidence="2">Endoplasmic reticulum membrane</location>
        <topology evidence="2">Peripheral membrane protein</topology>
        <orientation evidence="2">Lumenal side</orientation>
    </subcellularLocation>
</comment>
<keyword evidence="10" id="KW-0249">Electron transport</keyword>
<dbReference type="Pfam" id="PF04137">
    <property type="entry name" value="ERO1"/>
    <property type="match status" value="1"/>
</dbReference>
<evidence type="ECO:0000256" key="7">
    <source>
        <dbReference type="ARBA" id="ARBA00022729"/>
    </source>
</evidence>
<evidence type="ECO:0000256" key="12">
    <source>
        <dbReference type="ARBA" id="ARBA00023136"/>
    </source>
</evidence>
<name>A0A7D9ETP1_PARCT</name>
<evidence type="ECO:0000313" key="20">
    <source>
        <dbReference type="Proteomes" id="UP001152795"/>
    </source>
</evidence>